<dbReference type="PANTHER" id="PTHR43162">
    <property type="match status" value="1"/>
</dbReference>
<dbReference type="EMBL" id="JACHGT010000003">
    <property type="protein sequence ID" value="MBB6033590.1"/>
    <property type="molecule type" value="Genomic_DNA"/>
</dbReference>
<organism evidence="2 3">
    <name type="scientific">Phytomonospora endophytica</name>
    <dbReference type="NCBI Taxonomy" id="714109"/>
    <lineage>
        <taxon>Bacteria</taxon>
        <taxon>Bacillati</taxon>
        <taxon>Actinomycetota</taxon>
        <taxon>Actinomycetes</taxon>
        <taxon>Micromonosporales</taxon>
        <taxon>Micromonosporaceae</taxon>
        <taxon>Phytomonospora</taxon>
    </lineage>
</organism>
<dbReference type="Proteomes" id="UP000548476">
    <property type="component" value="Unassembled WGS sequence"/>
</dbReference>
<dbReference type="PANTHER" id="PTHR43162:SF1">
    <property type="entry name" value="PRESTALK A DIFFERENTIATION PROTEIN A"/>
    <property type="match status" value="1"/>
</dbReference>
<evidence type="ECO:0000313" key="2">
    <source>
        <dbReference type="EMBL" id="MBB6033590.1"/>
    </source>
</evidence>
<proteinExistence type="predicted"/>
<dbReference type="RefSeq" id="WP_184786488.1">
    <property type="nucleotide sequence ID" value="NZ_BONT01000014.1"/>
</dbReference>
<sequence length="289" mass="30608">MTNEKAAPVLVTGATGTVGREVVRQLIAAGIPARALVRAPDRAALAGAELAAGDLTDPANLAAAFDGVGAVFLVWPFERPDGVEAVLAHAGNARVVYLSVATVDDALAEQTDPNARLHAAVERSVRALAPRWTILRPHAFAANTLRWAEQVRRGVVTEAYGEAAMSLIDEADIAAVAVRALSREGLHGRVLELTGTAPLTKRRQVRTIAEATGHAVRFVETSRADAAAAMLTMGWAPRIVEGILDAQHRMVTDPRPVTGTVEEVIGRPARAFADWAAAHAAHFTPEETR</sequence>
<dbReference type="InterPro" id="IPR016040">
    <property type="entry name" value="NAD(P)-bd_dom"/>
</dbReference>
<dbReference type="SUPFAM" id="SSF51735">
    <property type="entry name" value="NAD(P)-binding Rossmann-fold domains"/>
    <property type="match status" value="1"/>
</dbReference>
<keyword evidence="3" id="KW-1185">Reference proteome</keyword>
<dbReference type="Pfam" id="PF13460">
    <property type="entry name" value="NAD_binding_10"/>
    <property type="match status" value="1"/>
</dbReference>
<accession>A0A841FNS4</accession>
<dbReference type="InterPro" id="IPR036291">
    <property type="entry name" value="NAD(P)-bd_dom_sf"/>
</dbReference>
<reference evidence="2 3" key="1">
    <citation type="submission" date="2020-08" db="EMBL/GenBank/DDBJ databases">
        <title>Genomic Encyclopedia of Type Strains, Phase IV (KMG-IV): sequencing the most valuable type-strain genomes for metagenomic binning, comparative biology and taxonomic classification.</title>
        <authorList>
            <person name="Goeker M."/>
        </authorList>
    </citation>
    <scope>NUCLEOTIDE SEQUENCE [LARGE SCALE GENOMIC DNA]</scope>
    <source>
        <strain evidence="2 3">YIM 65646</strain>
    </source>
</reference>
<feature type="domain" description="NAD(P)-binding" evidence="1">
    <location>
        <begin position="13"/>
        <end position="183"/>
    </location>
</feature>
<gene>
    <name evidence="2" type="ORF">HNR73_001440</name>
</gene>
<dbReference type="Gene3D" id="3.90.25.10">
    <property type="entry name" value="UDP-galactose 4-epimerase, domain 1"/>
    <property type="match status" value="1"/>
</dbReference>
<dbReference type="InterPro" id="IPR051604">
    <property type="entry name" value="Ergot_Alk_Oxidoreductase"/>
</dbReference>
<name>A0A841FNS4_9ACTN</name>
<comment type="caution">
    <text evidence="2">The sequence shown here is derived from an EMBL/GenBank/DDBJ whole genome shotgun (WGS) entry which is preliminary data.</text>
</comment>
<evidence type="ECO:0000313" key="3">
    <source>
        <dbReference type="Proteomes" id="UP000548476"/>
    </source>
</evidence>
<dbReference type="Gene3D" id="3.40.50.720">
    <property type="entry name" value="NAD(P)-binding Rossmann-like Domain"/>
    <property type="match status" value="1"/>
</dbReference>
<evidence type="ECO:0000259" key="1">
    <source>
        <dbReference type="Pfam" id="PF13460"/>
    </source>
</evidence>
<dbReference type="AlphaFoldDB" id="A0A841FNS4"/>
<protein>
    <submittedName>
        <fullName evidence="2">Uncharacterized protein YbjT (DUF2867 family)</fullName>
    </submittedName>
</protein>